<feature type="compositionally biased region" description="Low complexity" evidence="1">
    <location>
        <begin position="1"/>
        <end position="14"/>
    </location>
</feature>
<comment type="caution">
    <text evidence="2">The sequence shown here is derived from an EMBL/GenBank/DDBJ whole genome shotgun (WGS) entry which is preliminary data.</text>
</comment>
<feature type="region of interest" description="Disordered" evidence="1">
    <location>
        <begin position="1"/>
        <end position="131"/>
    </location>
</feature>
<gene>
    <name evidence="2" type="ORF">WT44_05795</name>
</gene>
<evidence type="ECO:0000313" key="2">
    <source>
        <dbReference type="EMBL" id="KWA66571.1"/>
    </source>
</evidence>
<feature type="compositionally biased region" description="Pro residues" evidence="1">
    <location>
        <begin position="89"/>
        <end position="111"/>
    </location>
</feature>
<dbReference type="Proteomes" id="UP000068603">
    <property type="component" value="Unassembled WGS sequence"/>
</dbReference>
<dbReference type="STRING" id="1503054.WT74_18255"/>
<name>A0A108G5K0_9BURK</name>
<protein>
    <submittedName>
        <fullName evidence="2">Uncharacterized protein</fullName>
    </submittedName>
</protein>
<organism evidence="2">
    <name type="scientific">Burkholderia stagnalis</name>
    <dbReference type="NCBI Taxonomy" id="1503054"/>
    <lineage>
        <taxon>Bacteria</taxon>
        <taxon>Pseudomonadati</taxon>
        <taxon>Pseudomonadota</taxon>
        <taxon>Betaproteobacteria</taxon>
        <taxon>Burkholderiales</taxon>
        <taxon>Burkholderiaceae</taxon>
        <taxon>Burkholderia</taxon>
        <taxon>Burkholderia cepacia complex</taxon>
    </lineage>
</organism>
<feature type="compositionally biased region" description="Basic and acidic residues" evidence="1">
    <location>
        <begin position="47"/>
        <end position="57"/>
    </location>
</feature>
<proteinExistence type="predicted"/>
<dbReference type="AlphaFoldDB" id="A0A108G5K0"/>
<accession>A0A108G5K0</accession>
<dbReference type="RefSeq" id="WP_060148570.1">
    <property type="nucleotide sequence ID" value="NZ_LPGD01000017.1"/>
</dbReference>
<reference evidence="2 3" key="1">
    <citation type="submission" date="2015-11" db="EMBL/GenBank/DDBJ databases">
        <title>Expanding the genomic diversity of Burkholderia species for the development of highly accurate diagnostics.</title>
        <authorList>
            <person name="Sahl J."/>
            <person name="Keim P."/>
            <person name="Wagner D."/>
        </authorList>
    </citation>
    <scope>NUCLEOTIDE SEQUENCE [LARGE SCALE GENOMIC DNA]</scope>
    <source>
        <strain evidence="2 3">MSMB1960WGS</strain>
    </source>
</reference>
<sequence>MLKSVQQSTQSSTVADPDRNAPGSSSNQSSDRPRRSLGAFSHGQLRSAREAVNHIRSDAPPQLPPLSLGEPLSIGAIIGQTNGSTSPTTAPPPPPPPPAPPATQQAAPPPVDAFHAPHPERQPGQAYDRSKPGFTLVEANGIRPLAPLFNAAAANHHGADATGLAIGGLGAGLAHETVGAGMNGHALFASWRKRRRYDHQLSAMRDRDVAAFSGAAAGSDPRRLDRLMLTRDRKGRLDYDLDKVMTLAASDDPQLAAESARAKDVLLTLYIRHEVAGKRMSRAAYELGRNALGIASGAALIAGTHGLAAAPASAAAIATKQAGFALGLMNALDIGKGVRGVKQRMRNDKAREIDRNALRDRMSLDTRGISDETPDEAIEGIHAVLKDNGRIEADRKRFGKIFPGRWIDEKKSTTNKNDMADLTAKHAMTIVDRSIDRFAGEGHAKLHAFYRGIHAKDASTSQQKRALRDAIDKDADLMNAFNLMRDLGMRSGEARVAIESLIVRRIEIGLANDAATSHARATDAGREYAEQAASGERAPDDVTAMRTVLQRR</sequence>
<evidence type="ECO:0000256" key="1">
    <source>
        <dbReference type="SAM" id="MobiDB-lite"/>
    </source>
</evidence>
<dbReference type="EMBL" id="LPHB01000019">
    <property type="protein sequence ID" value="KWA66571.1"/>
    <property type="molecule type" value="Genomic_DNA"/>
</dbReference>
<evidence type="ECO:0000313" key="3">
    <source>
        <dbReference type="Proteomes" id="UP000068603"/>
    </source>
</evidence>